<feature type="signal peptide" evidence="2">
    <location>
        <begin position="1"/>
        <end position="21"/>
    </location>
</feature>
<protein>
    <recommendedName>
        <fullName evidence="5">Sporulation lipoprotein YhcN/YlaJ (Spore_YhcN_YlaJ)</fullName>
    </recommendedName>
</protein>
<dbReference type="InterPro" id="IPR019076">
    <property type="entry name" value="Spore_lipoprot_YhcN/YlaJ-like"/>
</dbReference>
<evidence type="ECO:0000313" key="4">
    <source>
        <dbReference type="Proteomes" id="UP000275076"/>
    </source>
</evidence>
<comment type="caution">
    <text evidence="3">The sequence shown here is derived from an EMBL/GenBank/DDBJ whole genome shotgun (WGS) entry which is preliminary data.</text>
</comment>
<evidence type="ECO:0000256" key="1">
    <source>
        <dbReference type="SAM" id="Coils"/>
    </source>
</evidence>
<evidence type="ECO:0000313" key="3">
    <source>
        <dbReference type="EMBL" id="RSL31944.1"/>
    </source>
</evidence>
<sequence length="149" mass="17175">MKTRSILLITFLFLGFASGCAENPDSAMKDNGITKVQNVSMDQSLSNKAKEKVTKMQDITEAKAVNTDKDLVLAVQIKQFNRFQTKSIEKKVKTNLKKWFPNRRIDVSTDLKILLELGELEDRLQENNMNQQKLKKELQQIKNLMKEKT</sequence>
<evidence type="ECO:0008006" key="5">
    <source>
        <dbReference type="Google" id="ProtNLM"/>
    </source>
</evidence>
<name>A0A428N0H3_9BACI</name>
<evidence type="ECO:0000256" key="2">
    <source>
        <dbReference type="SAM" id="SignalP"/>
    </source>
</evidence>
<proteinExistence type="predicted"/>
<dbReference type="AlphaFoldDB" id="A0A428N0H3"/>
<feature type="chain" id="PRO_5039499593" description="Sporulation lipoprotein YhcN/YlaJ (Spore_YhcN_YlaJ)" evidence="2">
    <location>
        <begin position="22"/>
        <end position="149"/>
    </location>
</feature>
<dbReference type="Proteomes" id="UP000275076">
    <property type="component" value="Unassembled WGS sequence"/>
</dbReference>
<dbReference type="RefSeq" id="WP_125557719.1">
    <property type="nucleotide sequence ID" value="NZ_RBVX01000019.1"/>
</dbReference>
<accession>A0A428N0H3</accession>
<dbReference type="PROSITE" id="PS51257">
    <property type="entry name" value="PROKAR_LIPOPROTEIN"/>
    <property type="match status" value="1"/>
</dbReference>
<keyword evidence="4" id="KW-1185">Reference proteome</keyword>
<organism evidence="3 4">
    <name type="scientific">Salibacterium salarium</name>
    <dbReference type="NCBI Taxonomy" id="284579"/>
    <lineage>
        <taxon>Bacteria</taxon>
        <taxon>Bacillati</taxon>
        <taxon>Bacillota</taxon>
        <taxon>Bacilli</taxon>
        <taxon>Bacillales</taxon>
        <taxon>Bacillaceae</taxon>
    </lineage>
</organism>
<dbReference type="OrthoDB" id="2938922at2"/>
<keyword evidence="1" id="KW-0175">Coiled coil</keyword>
<reference evidence="3 4" key="1">
    <citation type="submission" date="2018-10" db="EMBL/GenBank/DDBJ databases">
        <title>Draft genome sequence of Bacillus salarius IM0101, isolated from a hypersaline soil in Inner Mongolia, China.</title>
        <authorList>
            <person name="Yamprayoonswat W."/>
            <person name="Boonvisut S."/>
            <person name="Jumpathong W."/>
            <person name="Sittihan S."/>
            <person name="Ruangsuj P."/>
            <person name="Wanthongcharoen S."/>
            <person name="Thongpramul N."/>
            <person name="Pimmason S."/>
            <person name="Yu B."/>
            <person name="Yasawong M."/>
        </authorList>
    </citation>
    <scope>NUCLEOTIDE SEQUENCE [LARGE SCALE GENOMIC DNA]</scope>
    <source>
        <strain evidence="3 4">IM0101</strain>
    </source>
</reference>
<keyword evidence="2" id="KW-0732">Signal</keyword>
<gene>
    <name evidence="3" type="ORF">D7Z54_18365</name>
</gene>
<dbReference type="EMBL" id="RBVX01000019">
    <property type="protein sequence ID" value="RSL31944.1"/>
    <property type="molecule type" value="Genomic_DNA"/>
</dbReference>
<feature type="coiled-coil region" evidence="1">
    <location>
        <begin position="117"/>
        <end position="147"/>
    </location>
</feature>
<dbReference type="Pfam" id="PF09580">
    <property type="entry name" value="Spore_YhcN_YlaJ"/>
    <property type="match status" value="1"/>
</dbReference>